<dbReference type="HAMAP" id="MF_01970">
    <property type="entry name" value="Kynureninase"/>
    <property type="match status" value="1"/>
</dbReference>
<dbReference type="UniPathway" id="UPA00334">
    <property type="reaction ID" value="UER00455"/>
</dbReference>
<dbReference type="InterPro" id="IPR015424">
    <property type="entry name" value="PyrdxlP-dep_Trfase"/>
</dbReference>
<dbReference type="InterPro" id="IPR029058">
    <property type="entry name" value="AB_hydrolase_fold"/>
</dbReference>
<comment type="subunit">
    <text evidence="4">Homodimer.</text>
</comment>
<feature type="domain" description="BD-FAE-like" evidence="7">
    <location>
        <begin position="505"/>
        <end position="685"/>
    </location>
</feature>
<evidence type="ECO:0000259" key="7">
    <source>
        <dbReference type="Pfam" id="PF20434"/>
    </source>
</evidence>
<dbReference type="SUPFAM" id="SSF53474">
    <property type="entry name" value="alpha/beta-Hydrolases"/>
    <property type="match status" value="1"/>
</dbReference>
<dbReference type="Pfam" id="PF20434">
    <property type="entry name" value="BD-FAE"/>
    <property type="match status" value="1"/>
</dbReference>
<feature type="binding site" evidence="4">
    <location>
        <position position="204"/>
    </location>
    <ligand>
        <name>pyridoxal 5'-phosphate</name>
        <dbReference type="ChEBI" id="CHEBI:597326"/>
    </ligand>
</feature>
<comment type="catalytic activity">
    <reaction evidence="4">
        <text>L-kynurenine + H2O = anthranilate + L-alanine + H(+)</text>
        <dbReference type="Rhea" id="RHEA:16813"/>
        <dbReference type="ChEBI" id="CHEBI:15377"/>
        <dbReference type="ChEBI" id="CHEBI:15378"/>
        <dbReference type="ChEBI" id="CHEBI:16567"/>
        <dbReference type="ChEBI" id="CHEBI:57959"/>
        <dbReference type="ChEBI" id="CHEBI:57972"/>
        <dbReference type="EC" id="3.7.1.3"/>
    </reaction>
</comment>
<dbReference type="SUPFAM" id="SSF53383">
    <property type="entry name" value="PLP-dependent transferases"/>
    <property type="match status" value="1"/>
</dbReference>
<dbReference type="OrthoDB" id="9812626at2"/>
<evidence type="ECO:0000313" key="8">
    <source>
        <dbReference type="EMBL" id="TGB06380.1"/>
    </source>
</evidence>
<dbReference type="GO" id="GO:0019441">
    <property type="term" value="P:L-tryptophan catabolic process to kynurenine"/>
    <property type="evidence" value="ECO:0007669"/>
    <property type="project" value="TreeGrafter"/>
</dbReference>
<feature type="modified residue" description="N6-(pyridoxal phosphate)lysine" evidence="4">
    <location>
        <position position="230"/>
    </location>
</feature>
<feature type="binding site" evidence="4">
    <location>
        <position position="285"/>
    </location>
    <ligand>
        <name>pyridoxal 5'-phosphate</name>
        <dbReference type="ChEBI" id="CHEBI:597326"/>
    </ligand>
</feature>
<feature type="binding site" evidence="4">
    <location>
        <position position="259"/>
    </location>
    <ligand>
        <name>pyridoxal 5'-phosphate</name>
        <dbReference type="ChEBI" id="CHEBI:597326"/>
    </ligand>
</feature>
<feature type="region of interest" description="Disordered" evidence="6">
    <location>
        <begin position="432"/>
        <end position="480"/>
    </location>
</feature>
<evidence type="ECO:0000256" key="3">
    <source>
        <dbReference type="ARBA" id="ARBA00022898"/>
    </source>
</evidence>
<dbReference type="GO" id="GO:0097053">
    <property type="term" value="P:L-kynurenine catabolic process"/>
    <property type="evidence" value="ECO:0007669"/>
    <property type="project" value="UniProtKB-UniRule"/>
</dbReference>
<dbReference type="GO" id="GO:0030170">
    <property type="term" value="F:pyridoxal phosphate binding"/>
    <property type="evidence" value="ECO:0007669"/>
    <property type="project" value="UniProtKB-UniRule"/>
</dbReference>
<keyword evidence="9" id="KW-1185">Reference proteome</keyword>
<keyword evidence="2 4" id="KW-0378">Hydrolase</keyword>
<dbReference type="GO" id="GO:0043420">
    <property type="term" value="P:anthranilate metabolic process"/>
    <property type="evidence" value="ECO:0007669"/>
    <property type="project" value="TreeGrafter"/>
</dbReference>
<feature type="binding site" evidence="4">
    <location>
        <position position="99"/>
    </location>
    <ligand>
        <name>pyridoxal 5'-phosphate</name>
        <dbReference type="ChEBI" id="CHEBI:597326"/>
    </ligand>
</feature>
<dbReference type="FunFam" id="3.40.640.10:FF:000107">
    <property type="entry name" value="Kynureninase"/>
    <property type="match status" value="1"/>
</dbReference>
<dbReference type="Gene3D" id="3.40.50.1820">
    <property type="entry name" value="alpha/beta hydrolase"/>
    <property type="match status" value="1"/>
</dbReference>
<dbReference type="NCBIfam" id="TIGR01814">
    <property type="entry name" value="kynureninase"/>
    <property type="match status" value="1"/>
</dbReference>
<keyword evidence="1 4" id="KW-0662">Pyridine nucleotide biosynthesis</keyword>
<name>A0A4Z0H7B6_9ACTN</name>
<dbReference type="Gene3D" id="3.90.1150.10">
    <property type="entry name" value="Aspartate Aminotransferase, domain 1"/>
    <property type="match status" value="1"/>
</dbReference>
<reference evidence="8 9" key="1">
    <citation type="submission" date="2019-03" db="EMBL/GenBank/DDBJ databases">
        <authorList>
            <person name="Gonzalez-Pimentel J.L."/>
        </authorList>
    </citation>
    <scope>NUCLEOTIDE SEQUENCE [LARGE SCALE GENOMIC DNA]</scope>
    <source>
        <strain evidence="8 9">JCM 31289</strain>
    </source>
</reference>
<evidence type="ECO:0000256" key="1">
    <source>
        <dbReference type="ARBA" id="ARBA00022642"/>
    </source>
</evidence>
<comment type="function">
    <text evidence="4">Catalyzes the cleavage of L-kynurenine (L-Kyn) and L-3-hydroxykynurenine (L-3OHKyn) into anthranilic acid (AA) and 3-hydroxyanthranilic acid (3-OHAA), respectively.</text>
</comment>
<dbReference type="GO" id="GO:0030429">
    <property type="term" value="F:kynureninase activity"/>
    <property type="evidence" value="ECO:0007669"/>
    <property type="project" value="UniProtKB-UniRule"/>
</dbReference>
<sequence length="735" mass="75855">MSEHLAAEAARLDAADGLATVRDRFDLDDSTVYLDGNSLGALPRSVAPRLNEVIAHEWGRLRIRSWGESGWWTAPERVGDRIGRLIGAAPGQVVVGDSTSVNVFKAVVAAVRIAQQDATAAGTVRDEILVDATSFPTDGYIAESAARMTGCALRALPPGEIAEAAGPRTAVALVNHVDYRTGRLHDLPGITAAVHAAGARVVWDLCHSAGALPVGLDAHGVDLAVGCTYKYLNGGPGSPAYLYVARDLQPRFDSPLPGWNSHADPFGMDPAYRPAEGALRGRVGTPDILSLLALDAALNAWDGVPIEAVRAKSLALTDFFLRCVAAYVPAGRVVSVTPEAHPERGSQVSLRCSPELSGASGHTAEAVMAELIRRGVVGDFRHPDVLRFGFTPLYTSFADAEHAARILAEVLGADNPGAAHISAAPGTTGISATPAASDANDGSAAPEVADVSGTPSTSATPTAPAATAAGDGAGPPDEERTLLELPAVPPHESVRYGEHPDQVVDFYLPSDGAPQGQGPLVVLLHGGFWRQAYDRTHLTSCAAELARNGLVVALAEYRRVGGAGGWPQTGEDVAALVSAIRRHPLAQGRPLVLAGHSAGGHLALWAAAQPSTGQLRVVVIAPLADLALSDRLGLSGGAVADLLGGPERVAERLPEADPVRLLPLGHPVTIVHGTADPIVPLAVSEGYVAAARAAGEAAGTGGPEPELRVLDGVGHYAPVIPGTPAFRTLLTVLQG</sequence>
<dbReference type="InterPro" id="IPR015422">
    <property type="entry name" value="PyrdxlP-dep_Trfase_small"/>
</dbReference>
<comment type="similarity">
    <text evidence="4">Belongs to the kynureninase family.</text>
</comment>
<evidence type="ECO:0000256" key="6">
    <source>
        <dbReference type="SAM" id="MobiDB-lite"/>
    </source>
</evidence>
<dbReference type="PANTHER" id="PTHR14084:SF0">
    <property type="entry name" value="KYNURENINASE"/>
    <property type="match status" value="1"/>
</dbReference>
<evidence type="ECO:0000256" key="5">
    <source>
        <dbReference type="NCBIfam" id="TIGR01814"/>
    </source>
</evidence>
<evidence type="ECO:0000256" key="2">
    <source>
        <dbReference type="ARBA" id="ARBA00022801"/>
    </source>
</evidence>
<keyword evidence="3 4" id="KW-0663">Pyridoxal phosphate</keyword>
<dbReference type="Proteomes" id="UP000297948">
    <property type="component" value="Unassembled WGS sequence"/>
</dbReference>
<protein>
    <recommendedName>
        <fullName evidence="4 5">Kynureninase</fullName>
        <ecNumber evidence="4 5">3.7.1.3</ecNumber>
    </recommendedName>
    <alternativeName>
        <fullName evidence="4">L-kynurenine hydrolase</fullName>
    </alternativeName>
</protein>
<dbReference type="Gene3D" id="3.40.640.10">
    <property type="entry name" value="Type I PLP-dependent aspartate aminotransferase-like (Major domain)"/>
    <property type="match status" value="1"/>
</dbReference>
<comment type="cofactor">
    <cofactor evidence="4">
        <name>pyridoxal 5'-phosphate</name>
        <dbReference type="ChEBI" id="CHEBI:597326"/>
    </cofactor>
</comment>
<organism evidence="8 9">
    <name type="scientific">Streptomyces palmae</name>
    <dbReference type="NCBI Taxonomy" id="1701085"/>
    <lineage>
        <taxon>Bacteria</taxon>
        <taxon>Bacillati</taxon>
        <taxon>Actinomycetota</taxon>
        <taxon>Actinomycetes</taxon>
        <taxon>Kitasatosporales</taxon>
        <taxon>Streptomycetaceae</taxon>
        <taxon>Streptomyces</taxon>
    </lineage>
</organism>
<evidence type="ECO:0000256" key="4">
    <source>
        <dbReference type="HAMAP-Rule" id="MF_01970"/>
    </source>
</evidence>
<comment type="caution">
    <text evidence="4">Lacks conserved residue(s) required for the propagation of feature annotation.</text>
</comment>
<dbReference type="InterPro" id="IPR010111">
    <property type="entry name" value="Kynureninase"/>
</dbReference>
<comment type="caution">
    <text evidence="8">The sequence shown here is derived from an EMBL/GenBank/DDBJ whole genome shotgun (WGS) entry which is preliminary data.</text>
</comment>
<comment type="pathway">
    <text evidence="4">Cofactor biosynthesis; NAD(+) biosynthesis; quinolinate from L-kynurenine: step 2/3.</text>
</comment>
<comment type="pathway">
    <text evidence="4">Amino-acid degradation; L-kynurenine degradation; L-alanine and anthranilate from L-kynurenine: step 1/1.</text>
</comment>
<dbReference type="GO" id="GO:0005737">
    <property type="term" value="C:cytoplasm"/>
    <property type="evidence" value="ECO:0007669"/>
    <property type="project" value="UniProtKB-UniRule"/>
</dbReference>
<dbReference type="GO" id="GO:0009435">
    <property type="term" value="P:NAD+ biosynthetic process"/>
    <property type="evidence" value="ECO:0007669"/>
    <property type="project" value="UniProtKB-UniRule"/>
</dbReference>
<gene>
    <name evidence="4 8" type="primary">kynU</name>
    <name evidence="8" type="ORF">E4099_18350</name>
</gene>
<accession>A0A4Z0H7B6</accession>
<feature type="compositionally biased region" description="Low complexity" evidence="6">
    <location>
        <begin position="452"/>
        <end position="470"/>
    </location>
</feature>
<dbReference type="InterPro" id="IPR015421">
    <property type="entry name" value="PyrdxlP-dep_Trfase_major"/>
</dbReference>
<dbReference type="UniPathway" id="UPA00253">
    <property type="reaction ID" value="UER00329"/>
</dbReference>
<feature type="binding site" evidence="4">
    <location>
        <begin position="135"/>
        <end position="138"/>
    </location>
    <ligand>
        <name>pyridoxal 5'-phosphate</name>
        <dbReference type="ChEBI" id="CHEBI:597326"/>
    </ligand>
</feature>
<proteinExistence type="inferred from homology"/>
<dbReference type="PANTHER" id="PTHR14084">
    <property type="entry name" value="KYNURENINASE"/>
    <property type="match status" value="1"/>
</dbReference>
<feature type="binding site" evidence="4">
    <location>
        <position position="100"/>
    </location>
    <ligand>
        <name>pyridoxal 5'-phosphate</name>
        <dbReference type="ChEBI" id="CHEBI:597326"/>
    </ligand>
</feature>
<dbReference type="InterPro" id="IPR049492">
    <property type="entry name" value="BD-FAE-like_dom"/>
</dbReference>
<dbReference type="EMBL" id="SRID01000170">
    <property type="protein sequence ID" value="TGB06380.1"/>
    <property type="molecule type" value="Genomic_DNA"/>
</dbReference>
<dbReference type="EC" id="3.7.1.3" evidence="4 5"/>
<feature type="binding site" evidence="4">
    <location>
        <position position="207"/>
    </location>
    <ligand>
        <name>pyridoxal 5'-phosphate</name>
        <dbReference type="ChEBI" id="CHEBI:597326"/>
    </ligand>
</feature>
<comment type="catalytic activity">
    <reaction evidence="4">
        <text>3-hydroxy-L-kynurenine + H2O = 3-hydroxyanthranilate + L-alanine + H(+)</text>
        <dbReference type="Rhea" id="RHEA:25143"/>
        <dbReference type="ChEBI" id="CHEBI:15377"/>
        <dbReference type="ChEBI" id="CHEBI:15378"/>
        <dbReference type="ChEBI" id="CHEBI:36559"/>
        <dbReference type="ChEBI" id="CHEBI:57972"/>
        <dbReference type="ChEBI" id="CHEBI:58125"/>
    </reaction>
</comment>
<dbReference type="GO" id="GO:0019805">
    <property type="term" value="P:quinolinate biosynthetic process"/>
    <property type="evidence" value="ECO:0007669"/>
    <property type="project" value="UniProtKB-UniRule"/>
</dbReference>
<dbReference type="AlphaFoldDB" id="A0A4Z0H7B6"/>
<dbReference type="Pfam" id="PF22580">
    <property type="entry name" value="KYNU_C"/>
    <property type="match status" value="1"/>
</dbReference>
<feature type="binding site" evidence="4">
    <location>
        <position position="229"/>
    </location>
    <ligand>
        <name>pyridoxal 5'-phosphate</name>
        <dbReference type="ChEBI" id="CHEBI:597326"/>
    </ligand>
</feature>
<evidence type="ECO:0000313" key="9">
    <source>
        <dbReference type="Proteomes" id="UP000297948"/>
    </source>
</evidence>